<feature type="domain" description="Flagellar hook-length control protein-like C-terminal" evidence="3">
    <location>
        <begin position="317"/>
        <end position="388"/>
    </location>
</feature>
<dbReference type="STRING" id="857293.CAAU_0517"/>
<evidence type="ECO:0000256" key="1">
    <source>
        <dbReference type="SAM" id="Coils"/>
    </source>
</evidence>
<feature type="coiled-coil region" evidence="1">
    <location>
        <begin position="350"/>
        <end position="381"/>
    </location>
</feature>
<dbReference type="Pfam" id="PF02120">
    <property type="entry name" value="Flg_hook"/>
    <property type="match status" value="1"/>
</dbReference>
<keyword evidence="4" id="KW-0966">Cell projection</keyword>
<evidence type="ECO:0000313" key="4">
    <source>
        <dbReference type="EMBL" id="CCJ32601.1"/>
    </source>
</evidence>
<dbReference type="RefSeq" id="WP_008907881.1">
    <property type="nucleotide sequence ID" value="NZ_CAKP01000022.1"/>
</dbReference>
<protein>
    <submittedName>
        <fullName evidence="4">Putative flagellar protein</fullName>
    </submittedName>
</protein>
<gene>
    <name evidence="4" type="ORF">CAAU_0517</name>
</gene>
<proteinExistence type="predicted"/>
<evidence type="ECO:0000313" key="5">
    <source>
        <dbReference type="Proteomes" id="UP000007652"/>
    </source>
</evidence>
<dbReference type="Proteomes" id="UP000007652">
    <property type="component" value="Unassembled WGS sequence"/>
</dbReference>
<dbReference type="EMBL" id="CAKP01000022">
    <property type="protein sequence ID" value="CCJ32601.1"/>
    <property type="molecule type" value="Genomic_DNA"/>
</dbReference>
<dbReference type="CDD" id="cd17470">
    <property type="entry name" value="T3SS_Flik_C"/>
    <property type="match status" value="1"/>
</dbReference>
<keyword evidence="5" id="KW-1185">Reference proteome</keyword>
<name>I7J4H5_9CLOT</name>
<dbReference type="AlphaFoldDB" id="I7J4H5"/>
<comment type="caution">
    <text evidence="4">The sequence shown here is derived from an EMBL/GenBank/DDBJ whole genome shotgun (WGS) entry which is preliminary data.</text>
</comment>
<accession>I7J4H5</accession>
<dbReference type="eggNOG" id="COG3144">
    <property type="taxonomic scope" value="Bacteria"/>
</dbReference>
<sequence length="430" mass="49311">MKVEAVKLKDPKLEAKDKNPIKGDDFEKVLDNAANNLALSQGKNIESKNSKVSNKLSENIEENEKEELLQITDETINLSPNVQLIFNQIFNVNDKNDNKDTSSGDNEISISVQTDKLQPTQEKIVLQEKFNLINIDMNIEKTVESEELPNLIAQDEIKETITDFDELLKQENINETTSEALEDEKQIFNSEEEKYSEKTISIEEKDNEIKTANSTLDHNKDVNILNLNIDNEKKAKENLFNLNQTNDHEIKTIDVKSMNEKETNIDIIEPQVKEVNVPIRELTTKHLKDEIQRIISPAKAEEIVNITVEKFKSLRLPDITEVKVKLKPEALGEITVRVVLEKGEIKGNIIVEKKEVALVLQNNIENMKQELRQNNVNLSNISVYLSSDGFNENAGRNFKDFARQNRQHNLDLDFEEDIFEEELEGINLYA</sequence>
<dbReference type="InterPro" id="IPR021136">
    <property type="entry name" value="Flagellar_hook_control-like_C"/>
</dbReference>
<evidence type="ECO:0000259" key="3">
    <source>
        <dbReference type="Pfam" id="PF02120"/>
    </source>
</evidence>
<feature type="region of interest" description="Disordered" evidence="2">
    <location>
        <begin position="1"/>
        <end position="22"/>
    </location>
</feature>
<dbReference type="Gene3D" id="3.30.750.140">
    <property type="match status" value="1"/>
</dbReference>
<keyword evidence="4" id="KW-0282">Flagellum</keyword>
<organism evidence="4 5">
    <name type="scientific">Caloramator australicus RC3</name>
    <dbReference type="NCBI Taxonomy" id="857293"/>
    <lineage>
        <taxon>Bacteria</taxon>
        <taxon>Bacillati</taxon>
        <taxon>Bacillota</taxon>
        <taxon>Clostridia</taxon>
        <taxon>Eubacteriales</taxon>
        <taxon>Clostridiaceae</taxon>
        <taxon>Caloramator</taxon>
    </lineage>
</organism>
<evidence type="ECO:0000256" key="2">
    <source>
        <dbReference type="SAM" id="MobiDB-lite"/>
    </source>
</evidence>
<dbReference type="OrthoDB" id="1934566at2"/>
<dbReference type="InterPro" id="IPR038610">
    <property type="entry name" value="FliK-like_C_sf"/>
</dbReference>
<reference evidence="4 5" key="1">
    <citation type="journal article" date="2011" name="J. Bacteriol.">
        <title>Draft genome sequence of Caloramator australicus strain RC3T, a thermoanaerobe from the Great Artesian Basin of Australia.</title>
        <authorList>
            <person name="Ogg C.D."/>
            <person name="Patel B.K.C."/>
        </authorList>
    </citation>
    <scope>NUCLEOTIDE SEQUENCE [LARGE SCALE GENOMIC DNA]</scope>
    <source>
        <strain evidence="4 5">RC3</strain>
    </source>
</reference>
<keyword evidence="1" id="KW-0175">Coiled coil</keyword>
<keyword evidence="4" id="KW-0969">Cilium</keyword>